<feature type="domain" description="Flavodoxin" evidence="1">
    <location>
        <begin position="5"/>
        <end position="129"/>
    </location>
</feature>
<evidence type="ECO:0000259" key="1">
    <source>
        <dbReference type="Pfam" id="PF12724"/>
    </source>
</evidence>
<dbReference type="RefSeq" id="WP_154426356.1">
    <property type="nucleotide sequence ID" value="NZ_VUNN01000023.1"/>
</dbReference>
<evidence type="ECO:0000313" key="3">
    <source>
        <dbReference type="Proteomes" id="UP000460549"/>
    </source>
</evidence>
<sequence>MDVKLLYVSRTGFTKQYADYIADKLKLQAIEYKKGSGLNKNDNIIFCSSVFGGNITELTDIRNEVDQRKIRVLACGIVPPSSEVINQLAKENHIDAEQIYYVPGGLDYSKLNFLKKSILKMVKSSLEKKVVRSADEEETLRRLNVGGSFVDFSYCDALIKDYLNER</sequence>
<dbReference type="InterPro" id="IPR026816">
    <property type="entry name" value="Flavodoxin_dom"/>
</dbReference>
<proteinExistence type="predicted"/>
<protein>
    <recommendedName>
        <fullName evidence="1">Flavodoxin domain-containing protein</fullName>
    </recommendedName>
</protein>
<name>A0A7X2TRL9_9SPIO</name>
<dbReference type="EMBL" id="VUNN01000023">
    <property type="protein sequence ID" value="MSU07012.1"/>
    <property type="molecule type" value="Genomic_DNA"/>
</dbReference>
<evidence type="ECO:0000313" key="2">
    <source>
        <dbReference type="EMBL" id="MSU07012.1"/>
    </source>
</evidence>
<gene>
    <name evidence="2" type="ORF">FYJ80_09550</name>
</gene>
<keyword evidence="3" id="KW-1185">Reference proteome</keyword>
<accession>A0A7X2TRL9</accession>
<reference evidence="2 3" key="1">
    <citation type="submission" date="2019-08" db="EMBL/GenBank/DDBJ databases">
        <title>In-depth cultivation of the pig gut microbiome towards novel bacterial diversity and tailored functional studies.</title>
        <authorList>
            <person name="Wylensek D."/>
            <person name="Hitch T.C.A."/>
            <person name="Clavel T."/>
        </authorList>
    </citation>
    <scope>NUCLEOTIDE SEQUENCE [LARGE SCALE GENOMIC DNA]</scope>
    <source>
        <strain evidence="2 3">NM-380-WT-3C1</strain>
    </source>
</reference>
<dbReference type="SUPFAM" id="SSF52218">
    <property type="entry name" value="Flavoproteins"/>
    <property type="match status" value="1"/>
</dbReference>
<dbReference type="AlphaFoldDB" id="A0A7X2TRL9"/>
<comment type="caution">
    <text evidence="2">The sequence shown here is derived from an EMBL/GenBank/DDBJ whole genome shotgun (WGS) entry which is preliminary data.</text>
</comment>
<organism evidence="2 3">
    <name type="scientific">Bullifex porci</name>
    <dbReference type="NCBI Taxonomy" id="2606638"/>
    <lineage>
        <taxon>Bacteria</taxon>
        <taxon>Pseudomonadati</taxon>
        <taxon>Spirochaetota</taxon>
        <taxon>Spirochaetia</taxon>
        <taxon>Spirochaetales</taxon>
        <taxon>Spirochaetaceae</taxon>
        <taxon>Bullifex</taxon>
    </lineage>
</organism>
<dbReference type="Gene3D" id="3.40.50.360">
    <property type="match status" value="1"/>
</dbReference>
<dbReference type="Proteomes" id="UP000460549">
    <property type="component" value="Unassembled WGS sequence"/>
</dbReference>
<dbReference type="Pfam" id="PF12724">
    <property type="entry name" value="Flavodoxin_5"/>
    <property type="match status" value="1"/>
</dbReference>
<dbReference type="InterPro" id="IPR029039">
    <property type="entry name" value="Flavoprotein-like_sf"/>
</dbReference>